<dbReference type="AlphaFoldDB" id="A0A2D4HJW9"/>
<feature type="region of interest" description="Disordered" evidence="1">
    <location>
        <begin position="1"/>
        <end position="26"/>
    </location>
</feature>
<organism evidence="2">
    <name type="scientific">Micrurus lemniscatus lemniscatus</name>
    <dbReference type="NCBI Taxonomy" id="129467"/>
    <lineage>
        <taxon>Eukaryota</taxon>
        <taxon>Metazoa</taxon>
        <taxon>Chordata</taxon>
        <taxon>Craniata</taxon>
        <taxon>Vertebrata</taxon>
        <taxon>Euteleostomi</taxon>
        <taxon>Lepidosauria</taxon>
        <taxon>Squamata</taxon>
        <taxon>Bifurcata</taxon>
        <taxon>Unidentata</taxon>
        <taxon>Episquamata</taxon>
        <taxon>Toxicofera</taxon>
        <taxon>Serpentes</taxon>
        <taxon>Colubroidea</taxon>
        <taxon>Elapidae</taxon>
        <taxon>Elapinae</taxon>
        <taxon>Micrurus</taxon>
    </lineage>
</organism>
<evidence type="ECO:0000313" key="2">
    <source>
        <dbReference type="EMBL" id="LAA72242.1"/>
    </source>
</evidence>
<reference evidence="2" key="2">
    <citation type="submission" date="2017-11" db="EMBL/GenBank/DDBJ databases">
        <title>Coralsnake Venomics: Analyses of Venom Gland Transcriptomes and Proteomes of Six Brazilian Taxa.</title>
        <authorList>
            <person name="Aird S.D."/>
            <person name="Jorge da Silva N."/>
            <person name="Qiu L."/>
            <person name="Villar-Briones A."/>
            <person name="Aparecida-Saddi V."/>
            <person name="Campos-Telles M.P."/>
            <person name="Grau M."/>
            <person name="Mikheyev A.S."/>
        </authorList>
    </citation>
    <scope>NUCLEOTIDE SEQUENCE</scope>
    <source>
        <tissue evidence="2">Venom_gland</tissue>
    </source>
</reference>
<accession>A0A2D4HJW9</accession>
<proteinExistence type="predicted"/>
<sequence length="138" mass="15405">MSRRAETLGGERRVLDVSEEGSGQEQRPFWRDVLGSSGRERTGVPCGSKQTVIVTTVTSTTCHFLKLLCHAEDQEPCQVVATLHPCLNTENCLTSDTIRFLSIIWYPLPEDDMVGSFAYNLPIPFPPVSPQEIDDFSF</sequence>
<name>A0A2D4HJW9_MICLE</name>
<feature type="compositionally biased region" description="Basic and acidic residues" evidence="1">
    <location>
        <begin position="1"/>
        <end position="16"/>
    </location>
</feature>
<evidence type="ECO:0000256" key="1">
    <source>
        <dbReference type="SAM" id="MobiDB-lite"/>
    </source>
</evidence>
<dbReference type="EMBL" id="IACK01036940">
    <property type="protein sequence ID" value="LAA72242.1"/>
    <property type="molecule type" value="Transcribed_RNA"/>
</dbReference>
<protein>
    <submittedName>
        <fullName evidence="2">Uncharacterized protein</fullName>
    </submittedName>
</protein>
<reference evidence="2" key="1">
    <citation type="submission" date="2017-07" db="EMBL/GenBank/DDBJ databases">
        <authorList>
            <person name="Mikheyev A."/>
            <person name="Grau M."/>
        </authorList>
    </citation>
    <scope>NUCLEOTIDE SEQUENCE</scope>
    <source>
        <tissue evidence="2">Venom_gland</tissue>
    </source>
</reference>